<dbReference type="GO" id="GO:0006826">
    <property type="term" value="P:iron ion transport"/>
    <property type="evidence" value="ECO:0007669"/>
    <property type="project" value="TreeGrafter"/>
</dbReference>
<evidence type="ECO:0000259" key="12">
    <source>
        <dbReference type="PROSITE" id="PS51384"/>
    </source>
</evidence>
<evidence type="ECO:0000256" key="9">
    <source>
        <dbReference type="ARBA" id="ARBA00023136"/>
    </source>
</evidence>
<dbReference type="OMA" id="WMDEVLR"/>
<keyword evidence="4 11" id="KW-0812">Transmembrane</keyword>
<keyword evidence="6 11" id="KW-1133">Transmembrane helix</keyword>
<dbReference type="SFLD" id="SFLDG01168">
    <property type="entry name" value="Ferric_reductase_subgroup_(FRE"/>
    <property type="match status" value="1"/>
</dbReference>
<dbReference type="InterPro" id="IPR017927">
    <property type="entry name" value="FAD-bd_FR_type"/>
</dbReference>
<feature type="transmembrane region" description="Helical" evidence="11">
    <location>
        <begin position="167"/>
        <end position="188"/>
    </location>
</feature>
<name>A0A0U1M350_TALIS</name>
<keyword evidence="8" id="KW-0406">Ion transport</keyword>
<evidence type="ECO:0000256" key="2">
    <source>
        <dbReference type="ARBA" id="ARBA00006278"/>
    </source>
</evidence>
<keyword evidence="5" id="KW-0249">Electron transport</keyword>
<dbReference type="CDD" id="cd06186">
    <property type="entry name" value="NOX_Duox_like_FAD_NADP"/>
    <property type="match status" value="1"/>
</dbReference>
<evidence type="ECO:0000313" key="14">
    <source>
        <dbReference type="Proteomes" id="UP000054383"/>
    </source>
</evidence>
<dbReference type="GO" id="GO:0006879">
    <property type="term" value="P:intracellular iron ion homeostasis"/>
    <property type="evidence" value="ECO:0007669"/>
    <property type="project" value="TreeGrafter"/>
</dbReference>
<dbReference type="GO" id="GO:0005886">
    <property type="term" value="C:plasma membrane"/>
    <property type="evidence" value="ECO:0007669"/>
    <property type="project" value="TreeGrafter"/>
</dbReference>
<feature type="transmembrane region" description="Helical" evidence="11">
    <location>
        <begin position="238"/>
        <end position="255"/>
    </location>
</feature>
<accession>A0A0U1M350</accession>
<dbReference type="InterPro" id="IPR039261">
    <property type="entry name" value="FNR_nucleotide-bd"/>
</dbReference>
<reference evidence="13 14" key="1">
    <citation type="submission" date="2015-04" db="EMBL/GenBank/DDBJ databases">
        <authorList>
            <person name="Syromyatnikov M.Y."/>
            <person name="Popov V.N."/>
        </authorList>
    </citation>
    <scope>NUCLEOTIDE SEQUENCE [LARGE SCALE GENOMIC DNA]</scope>
    <source>
        <strain evidence="13">WF-38-12</strain>
    </source>
</reference>
<feature type="compositionally biased region" description="Polar residues" evidence="10">
    <location>
        <begin position="412"/>
        <end position="423"/>
    </location>
</feature>
<feature type="transmembrane region" description="Helical" evidence="11">
    <location>
        <begin position="200"/>
        <end position="218"/>
    </location>
</feature>
<sequence>MSSSSAPPAHFYATNYTYIYEYSRGLDGVDVPLDTLITRTICGSFGLVAVTVILGRLLEICNAYIRHISCLSANRRQQHFWSLEGYSVWPVIKKHVVYSPLFSKRHHREFQLSSAVNMGVLPSRLQTILLVLYVASQVAYCAILDYAVNERAALVAELRGRAGTLAVLNMVPLFLFAGRNNLLIWLLGVSFDTYNLFHRWLGRVVVLEALVHTTAWFVNASSERSFADATHRIRTTPFFTFGALGTVSMIFLISHSPSPIRHAFYEIFLHLHQFAALLALVGVCYHLHLDALPQRPWIYLIIGIWIFERTMRWVLRARLNFSLRSGSTMVVVKALPGEACRVTFHLPRRVHIEPGSHVYAFIPVVSLWMSHPFSVAWADPSTCVTPPSHPMAALKGTGSPYGYDSLSVSPSNLEKQDFPTTRSRSYDPHTGKQKTSITLIMAARSGMTRKLYNKAMTCPNQTLRTFGLVEGPYNSGGASTMGSYGTAILFSGGAGITHHILHVRDLLMRADEGCVATQRIYLIWAVRTTDALNWVREWMDQILQLPNRRQILVIKLFVSKPKTPRSEIKSPSESLQMFPGRCRPSVVLDEALPKRVGATIVSVCGPGAFADEVRAATRENVARGMSVDFVEEAFSW</sequence>
<dbReference type="GO" id="GO:0015677">
    <property type="term" value="P:copper ion import"/>
    <property type="evidence" value="ECO:0007669"/>
    <property type="project" value="TreeGrafter"/>
</dbReference>
<proteinExistence type="inferred from homology"/>
<organism evidence="13 14">
    <name type="scientific">Talaromyces islandicus</name>
    <name type="common">Penicillium islandicum</name>
    <dbReference type="NCBI Taxonomy" id="28573"/>
    <lineage>
        <taxon>Eukaryota</taxon>
        <taxon>Fungi</taxon>
        <taxon>Dikarya</taxon>
        <taxon>Ascomycota</taxon>
        <taxon>Pezizomycotina</taxon>
        <taxon>Eurotiomycetes</taxon>
        <taxon>Eurotiomycetidae</taxon>
        <taxon>Eurotiales</taxon>
        <taxon>Trichocomaceae</taxon>
        <taxon>Talaromyces</taxon>
        <taxon>Talaromyces sect. Islandici</taxon>
    </lineage>
</organism>
<comment type="similarity">
    <text evidence="2">Belongs to the ferric reductase (FRE) family.</text>
</comment>
<keyword evidence="14" id="KW-1185">Reference proteome</keyword>
<keyword evidence="7" id="KW-0560">Oxidoreductase</keyword>
<dbReference type="STRING" id="28573.A0A0U1M350"/>
<dbReference type="Proteomes" id="UP000054383">
    <property type="component" value="Unassembled WGS sequence"/>
</dbReference>
<evidence type="ECO:0000256" key="4">
    <source>
        <dbReference type="ARBA" id="ARBA00022692"/>
    </source>
</evidence>
<evidence type="ECO:0000256" key="11">
    <source>
        <dbReference type="SAM" id="Phobius"/>
    </source>
</evidence>
<evidence type="ECO:0000256" key="1">
    <source>
        <dbReference type="ARBA" id="ARBA00004141"/>
    </source>
</evidence>
<gene>
    <name evidence="13" type="ORF">PISL3812_06447</name>
</gene>
<evidence type="ECO:0000256" key="5">
    <source>
        <dbReference type="ARBA" id="ARBA00022982"/>
    </source>
</evidence>
<evidence type="ECO:0000256" key="7">
    <source>
        <dbReference type="ARBA" id="ARBA00023002"/>
    </source>
</evidence>
<feature type="region of interest" description="Disordered" evidence="10">
    <location>
        <begin position="412"/>
        <end position="431"/>
    </location>
</feature>
<dbReference type="InterPro" id="IPR013130">
    <property type="entry name" value="Fe3_Rdtase_TM_dom"/>
</dbReference>
<dbReference type="InterPro" id="IPR013121">
    <property type="entry name" value="Fe_red_NAD-bd_6"/>
</dbReference>
<keyword evidence="3" id="KW-0813">Transport</keyword>
<feature type="transmembrane region" description="Helical" evidence="11">
    <location>
        <begin position="36"/>
        <end position="58"/>
    </location>
</feature>
<feature type="transmembrane region" description="Helical" evidence="11">
    <location>
        <begin position="297"/>
        <end position="315"/>
    </location>
</feature>
<dbReference type="GO" id="GO:0000293">
    <property type="term" value="F:ferric-chelate reductase activity"/>
    <property type="evidence" value="ECO:0007669"/>
    <property type="project" value="UniProtKB-ARBA"/>
</dbReference>
<dbReference type="PANTHER" id="PTHR32361:SF12">
    <property type="entry name" value="PUTATIVE (AFU_ORTHOLOGUE AFUA_1G14340)-RELATED"/>
    <property type="match status" value="1"/>
</dbReference>
<dbReference type="InterPro" id="IPR051410">
    <property type="entry name" value="Ferric/Cupric_Reductase"/>
</dbReference>
<evidence type="ECO:0000313" key="13">
    <source>
        <dbReference type="EMBL" id="CRG89411.1"/>
    </source>
</evidence>
<dbReference type="EMBL" id="CVMT01000006">
    <property type="protein sequence ID" value="CRG89411.1"/>
    <property type="molecule type" value="Genomic_DNA"/>
</dbReference>
<keyword evidence="9 11" id="KW-0472">Membrane</keyword>
<evidence type="ECO:0000256" key="8">
    <source>
        <dbReference type="ARBA" id="ARBA00023065"/>
    </source>
</evidence>
<dbReference type="Gene3D" id="3.40.50.80">
    <property type="entry name" value="Nucleotide-binding domain of ferredoxin-NADP reductase (FNR) module"/>
    <property type="match status" value="1"/>
</dbReference>
<dbReference type="AlphaFoldDB" id="A0A0U1M350"/>
<dbReference type="PANTHER" id="PTHR32361">
    <property type="entry name" value="FERRIC/CUPRIC REDUCTASE TRANSMEMBRANE COMPONENT"/>
    <property type="match status" value="1"/>
</dbReference>
<dbReference type="OrthoDB" id="4494341at2759"/>
<comment type="subcellular location">
    <subcellularLocation>
        <location evidence="1">Membrane</location>
        <topology evidence="1">Multi-pass membrane protein</topology>
    </subcellularLocation>
</comment>
<feature type="domain" description="FAD-binding FR-type" evidence="12">
    <location>
        <begin position="322"/>
        <end position="479"/>
    </location>
</feature>
<dbReference type="SFLD" id="SFLDS00052">
    <property type="entry name" value="Ferric_Reductase_Domain"/>
    <property type="match status" value="1"/>
</dbReference>
<evidence type="ECO:0000256" key="3">
    <source>
        <dbReference type="ARBA" id="ARBA00022448"/>
    </source>
</evidence>
<dbReference type="Pfam" id="PF08030">
    <property type="entry name" value="NAD_binding_6"/>
    <property type="match status" value="1"/>
</dbReference>
<feature type="transmembrane region" description="Helical" evidence="11">
    <location>
        <begin position="267"/>
        <end position="285"/>
    </location>
</feature>
<dbReference type="PROSITE" id="PS51384">
    <property type="entry name" value="FAD_FR"/>
    <property type="match status" value="1"/>
</dbReference>
<protein>
    <recommendedName>
        <fullName evidence="12">FAD-binding FR-type domain-containing protein</fullName>
    </recommendedName>
</protein>
<evidence type="ECO:0000256" key="6">
    <source>
        <dbReference type="ARBA" id="ARBA00022989"/>
    </source>
</evidence>
<dbReference type="SUPFAM" id="SSF52343">
    <property type="entry name" value="Ferredoxin reductase-like, C-terminal NADP-linked domain"/>
    <property type="match status" value="1"/>
</dbReference>
<dbReference type="Pfam" id="PF01794">
    <property type="entry name" value="Ferric_reduct"/>
    <property type="match status" value="1"/>
</dbReference>
<evidence type="ECO:0000256" key="10">
    <source>
        <dbReference type="SAM" id="MobiDB-lite"/>
    </source>
</evidence>
<dbReference type="InterPro" id="IPR013112">
    <property type="entry name" value="FAD-bd_8"/>
</dbReference>
<dbReference type="Pfam" id="PF08022">
    <property type="entry name" value="FAD_binding_8"/>
    <property type="match status" value="1"/>
</dbReference>